<evidence type="ECO:0000256" key="2">
    <source>
        <dbReference type="ARBA" id="ARBA00022723"/>
    </source>
</evidence>
<protein>
    <submittedName>
        <fullName evidence="8">Cytochrome C oxidase, cbb3-type, subunit III</fullName>
    </submittedName>
</protein>
<feature type="compositionally biased region" description="Pro residues" evidence="5">
    <location>
        <begin position="211"/>
        <end position="222"/>
    </location>
</feature>
<dbReference type="InParanoid" id="A0A146G7U1"/>
<dbReference type="RefSeq" id="WP_075078738.1">
    <property type="nucleotide sequence ID" value="NZ_BDCO01000002.1"/>
</dbReference>
<gene>
    <name evidence="8" type="ORF">TSACC_21350</name>
</gene>
<dbReference type="Pfam" id="PF00034">
    <property type="entry name" value="Cytochrom_C"/>
    <property type="match status" value="1"/>
</dbReference>
<evidence type="ECO:0000256" key="3">
    <source>
        <dbReference type="ARBA" id="ARBA00023004"/>
    </source>
</evidence>
<dbReference type="SUPFAM" id="SSF46626">
    <property type="entry name" value="Cytochrome c"/>
    <property type="match status" value="1"/>
</dbReference>
<dbReference type="STRING" id="690879.TSACC_21350"/>
<dbReference type="PANTHER" id="PTHR35008:SF4">
    <property type="entry name" value="BLL4482 PROTEIN"/>
    <property type="match status" value="1"/>
</dbReference>
<keyword evidence="1 4" id="KW-0349">Heme</keyword>
<dbReference type="InterPro" id="IPR009056">
    <property type="entry name" value="Cyt_c-like_dom"/>
</dbReference>
<dbReference type="Proteomes" id="UP000076023">
    <property type="component" value="Unassembled WGS sequence"/>
</dbReference>
<feature type="transmembrane region" description="Helical" evidence="6">
    <location>
        <begin position="31"/>
        <end position="50"/>
    </location>
</feature>
<keyword evidence="6" id="KW-0472">Membrane</keyword>
<organism evidence="8 9">
    <name type="scientific">Terrimicrobium sacchariphilum</name>
    <dbReference type="NCBI Taxonomy" id="690879"/>
    <lineage>
        <taxon>Bacteria</taxon>
        <taxon>Pseudomonadati</taxon>
        <taxon>Verrucomicrobiota</taxon>
        <taxon>Terrimicrobiia</taxon>
        <taxon>Terrimicrobiales</taxon>
        <taxon>Terrimicrobiaceae</taxon>
        <taxon>Terrimicrobium</taxon>
    </lineage>
</organism>
<proteinExistence type="predicted"/>
<reference evidence="9" key="1">
    <citation type="journal article" date="2017" name="Genome Announc.">
        <title>Draft Genome Sequence of Terrimicrobium sacchariphilum NM-5T, a Facultative Anaerobic Soil Bacterium of the Class Spartobacteria.</title>
        <authorList>
            <person name="Qiu Y.L."/>
            <person name="Tourlousse D.M."/>
            <person name="Matsuura N."/>
            <person name="Ohashi A."/>
            <person name="Sekiguchi Y."/>
        </authorList>
    </citation>
    <scope>NUCLEOTIDE SEQUENCE [LARGE SCALE GENOMIC DNA]</scope>
    <source>
        <strain evidence="9">NM-5</strain>
    </source>
</reference>
<dbReference type="GO" id="GO:0020037">
    <property type="term" value="F:heme binding"/>
    <property type="evidence" value="ECO:0007669"/>
    <property type="project" value="InterPro"/>
</dbReference>
<dbReference type="OrthoDB" id="9809720at2"/>
<dbReference type="EMBL" id="BDCO01000002">
    <property type="protein sequence ID" value="GAT32947.1"/>
    <property type="molecule type" value="Genomic_DNA"/>
</dbReference>
<accession>A0A146G7U1</accession>
<keyword evidence="6" id="KW-1133">Transmembrane helix</keyword>
<evidence type="ECO:0000259" key="7">
    <source>
        <dbReference type="PROSITE" id="PS51007"/>
    </source>
</evidence>
<dbReference type="InterPro" id="IPR051459">
    <property type="entry name" value="Cytochrome_c-type_DH"/>
</dbReference>
<dbReference type="GO" id="GO:0046872">
    <property type="term" value="F:metal ion binding"/>
    <property type="evidence" value="ECO:0007669"/>
    <property type="project" value="UniProtKB-KW"/>
</dbReference>
<feature type="region of interest" description="Disordered" evidence="5">
    <location>
        <begin position="197"/>
        <end position="234"/>
    </location>
</feature>
<comment type="caution">
    <text evidence="8">The sequence shown here is derived from an EMBL/GenBank/DDBJ whole genome shotgun (WGS) entry which is preliminary data.</text>
</comment>
<dbReference type="GO" id="GO:0009055">
    <property type="term" value="F:electron transfer activity"/>
    <property type="evidence" value="ECO:0007669"/>
    <property type="project" value="InterPro"/>
</dbReference>
<evidence type="ECO:0000313" key="8">
    <source>
        <dbReference type="EMBL" id="GAT32947.1"/>
    </source>
</evidence>
<name>A0A146G7U1_TERSA</name>
<dbReference type="AlphaFoldDB" id="A0A146G7U1"/>
<sequence>MSDPQRDSTSPQEAIDLVELHASAAREPVKLWLVGVIMGVMFVGGMFLWANSGGFSASVYDPARSVAGKGSGSPAPPPDPRMMSRRLYMQNCGACHQPNGMGIPGTYPPLAGSEWVLGQEWHGDNHLVRVVLHGLQGPITVEGRDFNNVMTPWGGVLKDEQIAAILTYIRSEWGNSAPPISKEFVAMIREETRGRQAAWTQKELQEIPRQVSPPPVVEPAPTPVANLDQTPRVP</sequence>
<dbReference type="PANTHER" id="PTHR35008">
    <property type="entry name" value="BLL4482 PROTEIN-RELATED"/>
    <property type="match status" value="1"/>
</dbReference>
<evidence type="ECO:0000256" key="5">
    <source>
        <dbReference type="SAM" id="MobiDB-lite"/>
    </source>
</evidence>
<keyword evidence="9" id="KW-1185">Reference proteome</keyword>
<evidence type="ECO:0000256" key="4">
    <source>
        <dbReference type="PROSITE-ProRule" id="PRU00433"/>
    </source>
</evidence>
<evidence type="ECO:0000256" key="1">
    <source>
        <dbReference type="ARBA" id="ARBA00022617"/>
    </source>
</evidence>
<dbReference type="InterPro" id="IPR036909">
    <property type="entry name" value="Cyt_c-like_dom_sf"/>
</dbReference>
<dbReference type="Gene3D" id="1.10.760.10">
    <property type="entry name" value="Cytochrome c-like domain"/>
    <property type="match status" value="1"/>
</dbReference>
<keyword evidence="3 4" id="KW-0408">Iron</keyword>
<feature type="domain" description="Cytochrome c" evidence="7">
    <location>
        <begin position="79"/>
        <end position="173"/>
    </location>
</feature>
<evidence type="ECO:0000256" key="6">
    <source>
        <dbReference type="SAM" id="Phobius"/>
    </source>
</evidence>
<keyword evidence="6" id="KW-0812">Transmembrane</keyword>
<evidence type="ECO:0000313" key="9">
    <source>
        <dbReference type="Proteomes" id="UP000076023"/>
    </source>
</evidence>
<dbReference type="PROSITE" id="PS51007">
    <property type="entry name" value="CYTC"/>
    <property type="match status" value="1"/>
</dbReference>
<keyword evidence="2 4" id="KW-0479">Metal-binding</keyword>